<dbReference type="AlphaFoldDB" id="A0A3B0S035"/>
<feature type="region of interest" description="Disordered" evidence="1">
    <location>
        <begin position="1"/>
        <end position="24"/>
    </location>
</feature>
<keyword evidence="2" id="KW-0472">Membrane</keyword>
<evidence type="ECO:0000313" key="3">
    <source>
        <dbReference type="EMBL" id="VAV97082.1"/>
    </source>
</evidence>
<accession>A0A3B0S035</accession>
<dbReference type="InterPro" id="IPR029025">
    <property type="entry name" value="T3SS_substrate_exporter_C"/>
</dbReference>
<protein>
    <submittedName>
        <fullName evidence="3">Flagellar biosynthesis protein FlhB</fullName>
    </submittedName>
</protein>
<sequence>MADKDDDTEKTHDPTQHKLDEARKKGDIASSTDLTTAAAYGGFLLTGLAVGAQSIQQVSGNLMIFLDQPNSLADLIFNGAATTPIGGLLGAVTLSLLAWFLIPAMMALLSIIAQRGFVVAPDKLIPKASRINPLANAKNKYGPSGLFEFAKSFVKLLLYSILLGIFLTYRLSDMAGALHGEPQIVGALMLQMVMEFMFVVLLISLAIGAIDFIWQKFDHQRKNRMSFQEIKDEHKQQEGDPHMKQQRRQRGMEIASKQMMKDVPDADVVIVNPTHYAVALKWSRLPGAAPICVAKGVDHVAHAIRDLAFENGVPVRHDPPTARALHATAGIGDEIDPAHYRAVAAAIRFAETMRRRARSFG</sequence>
<dbReference type="Gene3D" id="3.40.1690.10">
    <property type="entry name" value="secretion proteins EscU"/>
    <property type="match status" value="1"/>
</dbReference>
<dbReference type="Pfam" id="PF01312">
    <property type="entry name" value="Bac_export_2"/>
    <property type="match status" value="1"/>
</dbReference>
<name>A0A3B0S035_9ZZZZ</name>
<gene>
    <name evidence="3" type="ORF">MNBD_ALPHA07-650</name>
</gene>
<dbReference type="InterPro" id="IPR006135">
    <property type="entry name" value="T3SS_substrate_exporter"/>
</dbReference>
<dbReference type="GO" id="GO:0005886">
    <property type="term" value="C:plasma membrane"/>
    <property type="evidence" value="ECO:0007669"/>
    <property type="project" value="TreeGrafter"/>
</dbReference>
<keyword evidence="3" id="KW-0282">Flagellum</keyword>
<dbReference type="SUPFAM" id="SSF160544">
    <property type="entry name" value="EscU C-terminal domain-like"/>
    <property type="match status" value="1"/>
</dbReference>
<dbReference type="PANTHER" id="PTHR30531:SF14">
    <property type="entry name" value="SURFACE PRESENTATION OF ANTIGENS PROTEIN SPAS"/>
    <property type="match status" value="1"/>
</dbReference>
<dbReference type="PANTHER" id="PTHR30531">
    <property type="entry name" value="FLAGELLAR BIOSYNTHETIC PROTEIN FLHB"/>
    <property type="match status" value="1"/>
</dbReference>
<organism evidence="3">
    <name type="scientific">hydrothermal vent metagenome</name>
    <dbReference type="NCBI Taxonomy" id="652676"/>
    <lineage>
        <taxon>unclassified sequences</taxon>
        <taxon>metagenomes</taxon>
        <taxon>ecological metagenomes</taxon>
    </lineage>
</organism>
<keyword evidence="2" id="KW-1133">Transmembrane helix</keyword>
<feature type="transmembrane region" description="Helical" evidence="2">
    <location>
        <begin position="153"/>
        <end position="172"/>
    </location>
</feature>
<dbReference type="PRINTS" id="PR00950">
    <property type="entry name" value="TYPE3IMSPROT"/>
</dbReference>
<feature type="transmembrane region" description="Helical" evidence="2">
    <location>
        <begin position="75"/>
        <end position="102"/>
    </location>
</feature>
<evidence type="ECO:0000256" key="2">
    <source>
        <dbReference type="SAM" id="Phobius"/>
    </source>
</evidence>
<dbReference type="GO" id="GO:0009306">
    <property type="term" value="P:protein secretion"/>
    <property type="evidence" value="ECO:0007669"/>
    <property type="project" value="InterPro"/>
</dbReference>
<proteinExistence type="predicted"/>
<keyword evidence="3" id="KW-0966">Cell projection</keyword>
<evidence type="ECO:0000256" key="1">
    <source>
        <dbReference type="SAM" id="MobiDB-lite"/>
    </source>
</evidence>
<dbReference type="EMBL" id="UOEG01000159">
    <property type="protein sequence ID" value="VAV97082.1"/>
    <property type="molecule type" value="Genomic_DNA"/>
</dbReference>
<keyword evidence="3" id="KW-0969">Cilium</keyword>
<reference evidence="3" key="1">
    <citation type="submission" date="2018-06" db="EMBL/GenBank/DDBJ databases">
        <authorList>
            <person name="Zhirakovskaya E."/>
        </authorList>
    </citation>
    <scope>NUCLEOTIDE SEQUENCE</scope>
</reference>
<feature type="transmembrane region" description="Helical" evidence="2">
    <location>
        <begin position="192"/>
        <end position="214"/>
    </location>
</feature>
<feature type="transmembrane region" description="Helical" evidence="2">
    <location>
        <begin position="34"/>
        <end position="55"/>
    </location>
</feature>
<keyword evidence="2" id="KW-0812">Transmembrane</keyword>